<evidence type="ECO:0000313" key="4">
    <source>
        <dbReference type="Proteomes" id="UP000002592"/>
    </source>
</evidence>
<feature type="compositionally biased region" description="Basic and acidic residues" evidence="1">
    <location>
        <begin position="160"/>
        <end position="175"/>
    </location>
</feature>
<dbReference type="AlphaFoldDB" id="A2C4W2"/>
<organism evidence="3 4">
    <name type="scientific">Prochlorococcus marinus (strain NATL1A)</name>
    <dbReference type="NCBI Taxonomy" id="167555"/>
    <lineage>
        <taxon>Bacteria</taxon>
        <taxon>Bacillati</taxon>
        <taxon>Cyanobacteriota</taxon>
        <taxon>Cyanophyceae</taxon>
        <taxon>Synechococcales</taxon>
        <taxon>Prochlorococcaceae</taxon>
        <taxon>Prochlorococcus</taxon>
    </lineage>
</organism>
<accession>A2C4W2</accession>
<sequence length="187" mass="21230">MLKERIQEVFEFTKSESPYRKANKGWINQDIFLDLSPSTDTNKQTSEAAKVTLFWSPLKSLLSNIFLIIILGSILVFISVSFVKGRFDINLFNNSDINDIVKVDQNKAPDITILKDIDSINSTIQKNIETKDLAKSTEISSLDDNFKKADEKAINKKIDKQDNAIKESEGNKDIKSLQNKKPKSNFI</sequence>
<feature type="compositionally biased region" description="Basic residues" evidence="1">
    <location>
        <begin position="178"/>
        <end position="187"/>
    </location>
</feature>
<evidence type="ECO:0000313" key="3">
    <source>
        <dbReference type="EMBL" id="ABM76522.1"/>
    </source>
</evidence>
<name>A2C4W2_PROM1</name>
<evidence type="ECO:0000256" key="1">
    <source>
        <dbReference type="SAM" id="MobiDB-lite"/>
    </source>
</evidence>
<dbReference type="eggNOG" id="ENOG5030RJJ">
    <property type="taxonomic scope" value="Bacteria"/>
</dbReference>
<dbReference type="RefSeq" id="WP_011824488.1">
    <property type="nucleotide sequence ID" value="NC_008819.1"/>
</dbReference>
<keyword evidence="2" id="KW-0472">Membrane</keyword>
<evidence type="ECO:0000256" key="2">
    <source>
        <dbReference type="SAM" id="Phobius"/>
    </source>
</evidence>
<dbReference type="HOGENOM" id="CLU_1446464_0_0_3"/>
<feature type="transmembrane region" description="Helical" evidence="2">
    <location>
        <begin position="61"/>
        <end position="83"/>
    </location>
</feature>
<protein>
    <submittedName>
        <fullName evidence="3">Uncharacterized protein</fullName>
    </submittedName>
</protein>
<reference evidence="4" key="1">
    <citation type="journal article" date="2007" name="PLoS Genet.">
        <title>Patterns and implications of gene gain and loss in the evolution of Prochlorococcus.</title>
        <authorList>
            <person name="Kettler G.C."/>
            <person name="Martiny A.C."/>
            <person name="Huang K."/>
            <person name="Zucker J."/>
            <person name="Coleman M.L."/>
            <person name="Rodrigue S."/>
            <person name="Chen F."/>
            <person name="Lapidus A."/>
            <person name="Ferriera S."/>
            <person name="Johnson J."/>
            <person name="Steglich C."/>
            <person name="Church G.M."/>
            <person name="Richardson P."/>
            <person name="Chisholm S.W."/>
        </authorList>
    </citation>
    <scope>NUCLEOTIDE SEQUENCE [LARGE SCALE GENOMIC DNA]</scope>
    <source>
        <strain evidence="4">NATL1A</strain>
    </source>
</reference>
<keyword evidence="2" id="KW-0812">Transmembrane</keyword>
<gene>
    <name evidence="3" type="ordered locus">NATL1_19661</name>
</gene>
<dbReference type="EMBL" id="CP000553">
    <property type="protein sequence ID" value="ABM76522.1"/>
    <property type="molecule type" value="Genomic_DNA"/>
</dbReference>
<dbReference type="KEGG" id="pme:NATL1_19661"/>
<dbReference type="Proteomes" id="UP000002592">
    <property type="component" value="Chromosome"/>
</dbReference>
<keyword evidence="2" id="KW-1133">Transmembrane helix</keyword>
<feature type="region of interest" description="Disordered" evidence="1">
    <location>
        <begin position="160"/>
        <end position="187"/>
    </location>
</feature>
<proteinExistence type="predicted"/>